<feature type="compositionally biased region" description="Polar residues" evidence="1">
    <location>
        <begin position="626"/>
        <end position="647"/>
    </location>
</feature>
<proteinExistence type="predicted"/>
<dbReference type="GO" id="GO:0034967">
    <property type="term" value="C:Set3 complex"/>
    <property type="evidence" value="ECO:0007669"/>
    <property type="project" value="TreeGrafter"/>
</dbReference>
<feature type="compositionally biased region" description="Polar residues" evidence="1">
    <location>
        <begin position="1942"/>
        <end position="1954"/>
    </location>
</feature>
<evidence type="ECO:0000259" key="2">
    <source>
        <dbReference type="SMART" id="SM00717"/>
    </source>
</evidence>
<gene>
    <name evidence="3" type="ORF">BJ875DRAFT_521691</name>
</gene>
<feature type="region of interest" description="Disordered" evidence="1">
    <location>
        <begin position="1021"/>
        <end position="1274"/>
    </location>
</feature>
<dbReference type="PANTHER" id="PTHR13992">
    <property type="entry name" value="NUCLEAR RECEPTOR CO-REPRESSOR RELATED NCOR"/>
    <property type="match status" value="1"/>
</dbReference>
<feature type="compositionally biased region" description="Basic residues" evidence="1">
    <location>
        <begin position="1027"/>
        <end position="1041"/>
    </location>
</feature>
<feature type="compositionally biased region" description="Basic and acidic residues" evidence="1">
    <location>
        <begin position="209"/>
        <end position="228"/>
    </location>
</feature>
<feature type="compositionally biased region" description="Pro residues" evidence="1">
    <location>
        <begin position="1895"/>
        <end position="1912"/>
    </location>
</feature>
<evidence type="ECO:0000256" key="1">
    <source>
        <dbReference type="SAM" id="MobiDB-lite"/>
    </source>
</evidence>
<feature type="region of interest" description="Disordered" evidence="1">
    <location>
        <begin position="907"/>
        <end position="932"/>
    </location>
</feature>
<feature type="compositionally biased region" description="Polar residues" evidence="1">
    <location>
        <begin position="1868"/>
        <end position="1883"/>
    </location>
</feature>
<feature type="compositionally biased region" description="Polar residues" evidence="1">
    <location>
        <begin position="1663"/>
        <end position="1680"/>
    </location>
</feature>
<feature type="compositionally biased region" description="Low complexity" evidence="1">
    <location>
        <begin position="2062"/>
        <end position="2072"/>
    </location>
</feature>
<feature type="compositionally biased region" description="Basic and acidic residues" evidence="1">
    <location>
        <begin position="142"/>
        <end position="190"/>
    </location>
</feature>
<dbReference type="Proteomes" id="UP000824998">
    <property type="component" value="Unassembled WGS sequence"/>
</dbReference>
<feature type="compositionally biased region" description="Basic and acidic residues" evidence="1">
    <location>
        <begin position="16"/>
        <end position="38"/>
    </location>
</feature>
<sequence length="2147" mass="239120">MNVSTPSSRNQGYDTAESRRSPRDRSPGRYNDPRDSDQYRGGSYRGTGERRRSIPDARSSNHSAFSSNNRELFAEGTRRDSTRDFSSREPPRGPKASINSLEPLERAPTGPRASIHAPSIHGPDFRSDTGFRGRGRGGRGRGWRDDSRDRSRDNDREYRDRDRRDDRGPPTFRDDRSRDRERWDPRDSFRGRRPPSPQGRGRSPTYSARESRDPPSTLDLDRGYRGSRDAPSTVSPSSDLGPQFVRGYGRVRASRGRGRGSYYDDYHRGPVRSRSPEQPAFTRRPLQSATPPPQVPAFGSTSVKPSITAPSIPAAPASSTTSLHSAPKALSRDAASLPRSVPTGPRAVVPPRAGLAASRSSPWARPPDRPSPEIRDQSREKDLFPGYLTAKDDQSAQGSVSNRDTESVNEDAPPNLSMPQNEEPQSAKSPPREETVVRKRFPVIGRRQPKIPSPITEDSDVNSDSADDDFPNSYFEDEIATEQALIAEVLKSNPLLPPHTPIIASDWRPLYSPIHDKIIPDPCEAPATQQDTKLDQAKATAPPRVSPAAAQFPSTSVERLSATPPRPKENSAHEIANADANIETETKPIIQGEKIEEDVAGPREENVKEDPVEKMVEDTKSADTAGPSNSDDQNTVMGDAPVTQTAALDTAFSPWASHEQAPEVFKELSPLPRVPEKSSVNGVDLVIKPEVKASTPIAGKDKASAPVNDLAEANLPNQHDAMDIDAPVIPEASTQPLSNGNEPHKPVPKMDQFEDSEGSVNEREKEEELESVRRMMKTPPISGLVKPNGHRFWEHPDLVADLEIRSLKTECELRMHVESTNARRKMERQAEGQAWAQRYYEYRKWTDFSNDPECIRSRDKFAASRARAAAEAAAPPISAIASASAKPQGRRGQGRFATEADLERVLKESAQESKEKELDERRARAKTADAKEATIPAMEDGQWWSENVFFDVSHRVPFERSFAILEYGEPIDNFTPEETEIFEKVYLETPKNWSRVADALAHRDFKACIQHYYLVKHSAKLKDKANGRKRKRGRGPAKGRPKYNALSASLGNGEDADENQDNENSERKGRPRRAAAPVFPIDAPPPNEGENGTPAPTPGRKTAGTPKAEKTDGGSEPGPAKKKVKVAREKGMGKAKNNQLLAAAPIAPAVPRRDDSPAMPIPLEPKNSRPSTAAVAAAVHRFPPQFDGPASQAQPIQPQPTFIPPFVPVERAPPTAGPGKFEILPQPHPQPQTPQQPPPQPYPSSERIEPTTPSSFDPQQDRRNTPQTSSYWSVPEQNDFPALLRHFGTDWQGIARHMTSKTHIMVYTNLFQHWLAVPSDSNKSRRVANILTQVKNYYQRQVDSGKMQEWEDITKEADAKRERGEHMGVAPTASTIPPKRRYDAPSSGSLPPRSGSALGHVEDLASPGLVSVLGRTSQASPPHSQSLSARFPALANAGPVPQIQPAPSPSVMSRQITPQPTQPSPHSQPASRMRGPPLGYFPAPEPPQRPPLQPAHSSSDNAISQRTLQATQAALLEKETALRLEEEQRVQREQRELQQIREQKEQQQQQQQQQQQRERERDREHREQLLREQQLNEQRERQQQTRFKIDREREQKEQKDRDKKGELESQRQWIQMKQEKTDGGIPNLQQYEPYSAAASRPNILAQPRPEAQQPVAEGRRSLPDQQFQSRPPPSSRNFINHGNLKPSGNSHRELREREMKSSASPVIHRALNERPPPPSAPPPQRNDQYSSVQNSQPTAQHIPQPSILQASHPPPPVAAVRQQEAAPRKTSNIMSLLNDEPSEPCPEQPKRVINIISTPQPISRTPPPPQMPLQSSRFATHQPPQTAAQPPQQASSQPPAHHAQQQSQHHVSHSPHPYAQASPHPLHQHSSSIGQARSYTPTSFDRRGYEANPGIQPPPSQPQLYTQPPPRQSIPQSTIRREPSLGDHGLSAEYGRGPPPQSSRLKQSPYSSTPPLAAPQPVRQQITSPLDLATPGERDFYARQPQAQYLMQQQSATASPQLGPSYQAPSQPPHPSHRQLAFGQGPPHMASPPSHFATQHHQEQYQRSRHNSITDVRDPRYSGSTTSGSTPSHVGYAAPQHQLVHPSLQYQHAAHQERFEYDRERRMQEERHQEDRRLLEDQRMRGEAAQGAAFRQSHHRRMEEPRR</sequence>
<feature type="compositionally biased region" description="Basic and acidic residues" evidence="1">
    <location>
        <begin position="2101"/>
        <end position="2126"/>
    </location>
</feature>
<feature type="compositionally biased region" description="Basic and acidic residues" evidence="1">
    <location>
        <begin position="72"/>
        <end position="92"/>
    </location>
</feature>
<feature type="compositionally biased region" description="Pro residues" evidence="1">
    <location>
        <begin position="1197"/>
        <end position="1207"/>
    </location>
</feature>
<feature type="compositionally biased region" description="Polar residues" evidence="1">
    <location>
        <begin position="1265"/>
        <end position="1274"/>
    </location>
</feature>
<feature type="compositionally biased region" description="Acidic residues" evidence="1">
    <location>
        <begin position="457"/>
        <end position="472"/>
    </location>
</feature>
<feature type="region of interest" description="Disordered" evidence="1">
    <location>
        <begin position="1437"/>
        <end position="1514"/>
    </location>
</feature>
<feature type="compositionally biased region" description="Polar residues" evidence="1">
    <location>
        <begin position="1"/>
        <end position="13"/>
    </location>
</feature>
<feature type="compositionally biased region" description="Basic and acidic residues" evidence="1">
    <location>
        <begin position="1556"/>
        <end position="1570"/>
    </location>
</feature>
<feature type="compositionally biased region" description="Polar residues" evidence="1">
    <location>
        <begin position="1725"/>
        <end position="1749"/>
    </location>
</feature>
<feature type="compositionally biased region" description="Basic and acidic residues" evidence="1">
    <location>
        <begin position="760"/>
        <end position="772"/>
    </location>
</feature>
<feature type="region of interest" description="Disordered" evidence="1">
    <location>
        <begin position="1526"/>
        <end position="2076"/>
    </location>
</feature>
<protein>
    <recommendedName>
        <fullName evidence="2">Myb-like domain-containing protein</fullName>
    </recommendedName>
</protein>
<feature type="region of interest" description="Disordered" evidence="1">
    <location>
        <begin position="1358"/>
        <end position="1400"/>
    </location>
</feature>
<feature type="compositionally biased region" description="Low complexity" evidence="1">
    <location>
        <begin position="1453"/>
        <end position="1471"/>
    </location>
</feature>
<feature type="region of interest" description="Disordered" evidence="1">
    <location>
        <begin position="731"/>
        <end position="772"/>
    </location>
</feature>
<feature type="compositionally biased region" description="Pro residues" evidence="1">
    <location>
        <begin position="1226"/>
        <end position="1242"/>
    </location>
</feature>
<dbReference type="Gene3D" id="1.10.10.60">
    <property type="entry name" value="Homeodomain-like"/>
    <property type="match status" value="2"/>
</dbReference>
<dbReference type="EMBL" id="MU251723">
    <property type="protein sequence ID" value="KAG9229886.1"/>
    <property type="molecule type" value="Genomic_DNA"/>
</dbReference>
<dbReference type="InterPro" id="IPR051571">
    <property type="entry name" value="N-CoR_corepressor"/>
</dbReference>
<evidence type="ECO:0000313" key="3">
    <source>
        <dbReference type="EMBL" id="KAG9229886.1"/>
    </source>
</evidence>
<accession>A0A9P7YAT2</accession>
<name>A0A9P7YAT2_9HELO</name>
<feature type="domain" description="Myb-like" evidence="2">
    <location>
        <begin position="970"/>
        <end position="1018"/>
    </location>
</feature>
<feature type="compositionally biased region" description="Low complexity" evidence="1">
    <location>
        <begin position="305"/>
        <end position="327"/>
    </location>
</feature>
<feature type="compositionally biased region" description="Polar residues" evidence="1">
    <location>
        <begin position="230"/>
        <end position="240"/>
    </location>
</feature>
<feature type="compositionally biased region" description="Basic and acidic residues" evidence="1">
    <location>
        <begin position="1577"/>
        <end position="1609"/>
    </location>
</feature>
<feature type="compositionally biased region" description="Polar residues" evidence="1">
    <location>
        <begin position="732"/>
        <end position="741"/>
    </location>
</feature>
<comment type="caution">
    <text evidence="3">The sequence shown here is derived from an EMBL/GenBank/DDBJ whole genome shotgun (WGS) entry which is preliminary data.</text>
</comment>
<dbReference type="SUPFAM" id="SSF46689">
    <property type="entry name" value="Homeodomain-like"/>
    <property type="match status" value="2"/>
</dbReference>
<dbReference type="CDD" id="cd00167">
    <property type="entry name" value="SANT"/>
    <property type="match status" value="1"/>
</dbReference>
<dbReference type="SMART" id="SM00717">
    <property type="entry name" value="SANT"/>
    <property type="match status" value="2"/>
</dbReference>
<feature type="compositionally biased region" description="Acidic residues" evidence="1">
    <location>
        <begin position="1054"/>
        <end position="1063"/>
    </location>
</feature>
<organism evidence="3 4">
    <name type="scientific">Amylocarpus encephaloides</name>
    <dbReference type="NCBI Taxonomy" id="45428"/>
    <lineage>
        <taxon>Eukaryota</taxon>
        <taxon>Fungi</taxon>
        <taxon>Dikarya</taxon>
        <taxon>Ascomycota</taxon>
        <taxon>Pezizomycotina</taxon>
        <taxon>Leotiomycetes</taxon>
        <taxon>Helotiales</taxon>
        <taxon>Helotiales incertae sedis</taxon>
        <taxon>Amylocarpus</taxon>
    </lineage>
</organism>
<feature type="compositionally biased region" description="Pro residues" evidence="1">
    <location>
        <begin position="1714"/>
        <end position="1724"/>
    </location>
</feature>
<dbReference type="PANTHER" id="PTHR13992:SF39">
    <property type="entry name" value="SMRTER, ISOFORM G"/>
    <property type="match status" value="1"/>
</dbReference>
<feature type="compositionally biased region" description="Polar residues" evidence="1">
    <location>
        <begin position="1496"/>
        <end position="1512"/>
    </location>
</feature>
<feature type="compositionally biased region" description="Polar residues" evidence="1">
    <location>
        <begin position="58"/>
        <end position="70"/>
    </location>
</feature>
<keyword evidence="4" id="KW-1185">Reference proteome</keyword>
<feature type="region of interest" description="Disordered" evidence="1">
    <location>
        <begin position="520"/>
        <end position="655"/>
    </location>
</feature>
<dbReference type="InterPro" id="IPR009057">
    <property type="entry name" value="Homeodomain-like_sf"/>
</dbReference>
<dbReference type="InterPro" id="IPR001005">
    <property type="entry name" value="SANT/Myb"/>
</dbReference>
<feature type="compositionally biased region" description="Polar residues" evidence="1">
    <location>
        <begin position="1985"/>
        <end position="2009"/>
    </location>
</feature>
<feature type="compositionally biased region" description="Basic and acidic residues" evidence="1">
    <location>
        <begin position="366"/>
        <end position="383"/>
    </location>
</feature>
<evidence type="ECO:0000313" key="4">
    <source>
        <dbReference type="Proteomes" id="UP000824998"/>
    </source>
</evidence>
<feature type="domain" description="Myb-like" evidence="2">
    <location>
        <begin position="1268"/>
        <end position="1316"/>
    </location>
</feature>
<feature type="compositionally biased region" description="Polar residues" evidence="1">
    <location>
        <begin position="417"/>
        <end position="428"/>
    </location>
</feature>
<dbReference type="OrthoDB" id="10258692at2759"/>
<reference evidence="3" key="1">
    <citation type="journal article" date="2021" name="IMA Fungus">
        <title>Genomic characterization of three marine fungi, including Emericellopsis atlantica sp. nov. with signatures of a generalist lifestyle and marine biomass degradation.</title>
        <authorList>
            <person name="Hagestad O.C."/>
            <person name="Hou L."/>
            <person name="Andersen J.H."/>
            <person name="Hansen E.H."/>
            <person name="Altermark B."/>
            <person name="Li C."/>
            <person name="Kuhnert E."/>
            <person name="Cox R.J."/>
            <person name="Crous P.W."/>
            <person name="Spatafora J.W."/>
            <person name="Lail K."/>
            <person name="Amirebrahimi M."/>
            <person name="Lipzen A."/>
            <person name="Pangilinan J."/>
            <person name="Andreopoulos W."/>
            <person name="Hayes R.D."/>
            <person name="Ng V."/>
            <person name="Grigoriev I.V."/>
            <person name="Jackson S.A."/>
            <person name="Sutton T.D.S."/>
            <person name="Dobson A.D.W."/>
            <person name="Rama T."/>
        </authorList>
    </citation>
    <scope>NUCLEOTIDE SEQUENCE</scope>
    <source>
        <strain evidence="3">TRa018bII</strain>
    </source>
</reference>
<feature type="compositionally biased region" description="Pro residues" evidence="1">
    <location>
        <begin position="1483"/>
        <end position="1493"/>
    </location>
</feature>
<feature type="compositionally biased region" description="Basic and acidic residues" evidence="1">
    <location>
        <begin position="1526"/>
        <end position="1545"/>
    </location>
</feature>
<feature type="compositionally biased region" description="Basic and acidic residues" evidence="1">
    <location>
        <begin position="600"/>
        <end position="621"/>
    </location>
</feature>
<dbReference type="GO" id="GO:0006357">
    <property type="term" value="P:regulation of transcription by RNA polymerase II"/>
    <property type="evidence" value="ECO:0007669"/>
    <property type="project" value="TreeGrafter"/>
</dbReference>
<feature type="compositionally biased region" description="Basic and acidic residues" evidence="1">
    <location>
        <begin position="1690"/>
        <end position="1700"/>
    </location>
</feature>
<feature type="compositionally biased region" description="Low complexity" evidence="1">
    <location>
        <begin position="1384"/>
        <end position="1399"/>
    </location>
</feature>
<feature type="region of interest" description="Disordered" evidence="1">
    <location>
        <begin position="1"/>
        <end position="472"/>
    </location>
</feature>
<feature type="compositionally biased region" description="Low complexity" evidence="1">
    <location>
        <begin position="1821"/>
        <end position="1857"/>
    </location>
</feature>
<feature type="region of interest" description="Disordered" evidence="1">
    <location>
        <begin position="2101"/>
        <end position="2147"/>
    </location>
</feature>
<feature type="compositionally biased region" description="Low complexity" evidence="1">
    <location>
        <begin position="1546"/>
        <end position="1555"/>
    </location>
</feature>